<name>A0A382RGT9_9ZZZZ</name>
<protein>
    <submittedName>
        <fullName evidence="1">Uncharacterized protein</fullName>
    </submittedName>
</protein>
<dbReference type="EMBL" id="UINC01121201">
    <property type="protein sequence ID" value="SVC96188.1"/>
    <property type="molecule type" value="Genomic_DNA"/>
</dbReference>
<sequence length="117" mass="13031">MAPEALLFLFESLLRRRLVILIHLRCNRILDGISYRLDGSITIDSDEHFSLLVPIRQRSGLLVVCGQSVPHCILVVVLTLDDSLGEFSGRGVESDMVYPPGLRIHPPADYSLDDGFV</sequence>
<feature type="non-terminal residue" evidence="1">
    <location>
        <position position="117"/>
    </location>
</feature>
<organism evidence="1">
    <name type="scientific">marine metagenome</name>
    <dbReference type="NCBI Taxonomy" id="408172"/>
    <lineage>
        <taxon>unclassified sequences</taxon>
        <taxon>metagenomes</taxon>
        <taxon>ecological metagenomes</taxon>
    </lineage>
</organism>
<proteinExistence type="predicted"/>
<gene>
    <name evidence="1" type="ORF">METZ01_LOCUS349042</name>
</gene>
<evidence type="ECO:0000313" key="1">
    <source>
        <dbReference type="EMBL" id="SVC96188.1"/>
    </source>
</evidence>
<accession>A0A382RGT9</accession>
<dbReference type="AlphaFoldDB" id="A0A382RGT9"/>
<reference evidence="1" key="1">
    <citation type="submission" date="2018-05" db="EMBL/GenBank/DDBJ databases">
        <authorList>
            <person name="Lanie J.A."/>
            <person name="Ng W.-L."/>
            <person name="Kazmierczak K.M."/>
            <person name="Andrzejewski T.M."/>
            <person name="Davidsen T.M."/>
            <person name="Wayne K.J."/>
            <person name="Tettelin H."/>
            <person name="Glass J.I."/>
            <person name="Rusch D."/>
            <person name="Podicherti R."/>
            <person name="Tsui H.-C.T."/>
            <person name="Winkler M.E."/>
        </authorList>
    </citation>
    <scope>NUCLEOTIDE SEQUENCE</scope>
</reference>